<evidence type="ECO:0000256" key="3">
    <source>
        <dbReference type="ARBA" id="ARBA00023163"/>
    </source>
</evidence>
<dbReference type="GO" id="GO:0006355">
    <property type="term" value="P:regulation of DNA-templated transcription"/>
    <property type="evidence" value="ECO:0007669"/>
    <property type="project" value="InterPro"/>
</dbReference>
<protein>
    <recommendedName>
        <fullName evidence="4">HTH luxR-type domain-containing protein</fullName>
    </recommendedName>
</protein>
<dbReference type="GO" id="GO:0003677">
    <property type="term" value="F:DNA binding"/>
    <property type="evidence" value="ECO:0007669"/>
    <property type="project" value="UniProtKB-KW"/>
</dbReference>
<evidence type="ECO:0000256" key="1">
    <source>
        <dbReference type="ARBA" id="ARBA00023015"/>
    </source>
</evidence>
<dbReference type="PROSITE" id="PS50043">
    <property type="entry name" value="HTH_LUXR_2"/>
    <property type="match status" value="1"/>
</dbReference>
<feature type="domain" description="HTH luxR-type" evidence="4">
    <location>
        <begin position="252"/>
        <end position="317"/>
    </location>
</feature>
<name>A0A917NU65_9ACTN</name>
<evidence type="ECO:0000313" key="6">
    <source>
        <dbReference type="Proteomes" id="UP000657574"/>
    </source>
</evidence>
<dbReference type="PRINTS" id="PR00038">
    <property type="entry name" value="HTHLUXR"/>
</dbReference>
<keyword evidence="2" id="KW-0238">DNA-binding</keyword>
<accession>A0A917NU65</accession>
<gene>
    <name evidence="5" type="ORF">GCM10010121_044900</name>
</gene>
<dbReference type="Pfam" id="PF00196">
    <property type="entry name" value="GerE"/>
    <property type="match status" value="1"/>
</dbReference>
<dbReference type="Gene3D" id="1.10.10.10">
    <property type="entry name" value="Winged helix-like DNA-binding domain superfamily/Winged helix DNA-binding domain"/>
    <property type="match status" value="1"/>
</dbReference>
<dbReference type="RefSeq" id="WP_189313013.1">
    <property type="nucleotide sequence ID" value="NZ_BMQA01000014.1"/>
</dbReference>
<reference evidence="5" key="2">
    <citation type="submission" date="2020-09" db="EMBL/GenBank/DDBJ databases">
        <authorList>
            <person name="Sun Q."/>
            <person name="Ohkuma M."/>
        </authorList>
    </citation>
    <scope>NUCLEOTIDE SEQUENCE</scope>
    <source>
        <strain evidence="5">JCM 3086</strain>
    </source>
</reference>
<keyword evidence="6" id="KW-1185">Reference proteome</keyword>
<dbReference type="CDD" id="cd06170">
    <property type="entry name" value="LuxR_C_like"/>
    <property type="match status" value="1"/>
</dbReference>
<dbReference type="SMART" id="SM00421">
    <property type="entry name" value="HTH_LUXR"/>
    <property type="match status" value="1"/>
</dbReference>
<reference evidence="5" key="1">
    <citation type="journal article" date="2014" name="Int. J. Syst. Evol. Microbiol.">
        <title>Complete genome sequence of Corynebacterium casei LMG S-19264T (=DSM 44701T), isolated from a smear-ripened cheese.</title>
        <authorList>
            <consortium name="US DOE Joint Genome Institute (JGI-PGF)"/>
            <person name="Walter F."/>
            <person name="Albersmeier A."/>
            <person name="Kalinowski J."/>
            <person name="Ruckert C."/>
        </authorList>
    </citation>
    <scope>NUCLEOTIDE SEQUENCE</scope>
    <source>
        <strain evidence="5">JCM 3086</strain>
    </source>
</reference>
<keyword evidence="3" id="KW-0804">Transcription</keyword>
<dbReference type="PANTHER" id="PTHR44688">
    <property type="entry name" value="DNA-BINDING TRANSCRIPTIONAL ACTIVATOR DEVR_DOSR"/>
    <property type="match status" value="1"/>
</dbReference>
<evidence type="ECO:0000259" key="4">
    <source>
        <dbReference type="PROSITE" id="PS50043"/>
    </source>
</evidence>
<organism evidence="5 6">
    <name type="scientific">Streptomyces brasiliensis</name>
    <dbReference type="NCBI Taxonomy" id="1954"/>
    <lineage>
        <taxon>Bacteria</taxon>
        <taxon>Bacillati</taxon>
        <taxon>Actinomycetota</taxon>
        <taxon>Actinomycetes</taxon>
        <taxon>Kitasatosporales</taxon>
        <taxon>Streptomycetaceae</taxon>
        <taxon>Streptomyces</taxon>
    </lineage>
</organism>
<sequence length="318" mass="34326">MLHAGDIAFHTGRWDDALTELDTISDPDHHPTYYPSLPVIAHSIAAAVAAHRDEQAVARRHLRAVEEMPEVHFKTVNLAYWFEARAMVAERMNGLASAVGGLKDVLDPSYDVMDDRVRVLPLLVRLALAVGDRETAERATSCAEAEEARSRLPRVRAARMWCQGLLRSDPELVSAAVGHYRTVGRLVEMAQALEDAADLLAGAGQAGPAREALNDAMLTCTALGAVWDSRRAAARLRARGVRLGVRGARGRPRTGWDALTDTEVKIAGLVATGLSNPDIADALVLSRRTVETHVSHVLAKLGVTSRREVAGVAAAHRS</sequence>
<dbReference type="PROSITE" id="PS00622">
    <property type="entry name" value="HTH_LUXR_1"/>
    <property type="match status" value="1"/>
</dbReference>
<dbReference type="PANTHER" id="PTHR44688:SF16">
    <property type="entry name" value="DNA-BINDING TRANSCRIPTIONAL ACTIVATOR DEVR_DOSR"/>
    <property type="match status" value="1"/>
</dbReference>
<dbReference type="InterPro" id="IPR000792">
    <property type="entry name" value="Tscrpt_reg_LuxR_C"/>
</dbReference>
<comment type="caution">
    <text evidence="5">The sequence shown here is derived from an EMBL/GenBank/DDBJ whole genome shotgun (WGS) entry which is preliminary data.</text>
</comment>
<keyword evidence="1" id="KW-0805">Transcription regulation</keyword>
<dbReference type="InterPro" id="IPR016032">
    <property type="entry name" value="Sig_transdc_resp-reg_C-effctor"/>
</dbReference>
<dbReference type="Proteomes" id="UP000657574">
    <property type="component" value="Unassembled WGS sequence"/>
</dbReference>
<dbReference type="SUPFAM" id="SSF46894">
    <property type="entry name" value="C-terminal effector domain of the bipartite response regulators"/>
    <property type="match status" value="1"/>
</dbReference>
<dbReference type="AlphaFoldDB" id="A0A917NU65"/>
<dbReference type="InterPro" id="IPR036388">
    <property type="entry name" value="WH-like_DNA-bd_sf"/>
</dbReference>
<evidence type="ECO:0000313" key="5">
    <source>
        <dbReference type="EMBL" id="GGJ28588.1"/>
    </source>
</evidence>
<dbReference type="EMBL" id="BMQA01000014">
    <property type="protein sequence ID" value="GGJ28588.1"/>
    <property type="molecule type" value="Genomic_DNA"/>
</dbReference>
<proteinExistence type="predicted"/>
<evidence type="ECO:0000256" key="2">
    <source>
        <dbReference type="ARBA" id="ARBA00023125"/>
    </source>
</evidence>